<dbReference type="Proteomes" id="UP000275846">
    <property type="component" value="Unassembled WGS sequence"/>
</dbReference>
<dbReference type="EMBL" id="UYSU01039573">
    <property type="protein sequence ID" value="VDM01464.1"/>
    <property type="molecule type" value="Genomic_DNA"/>
</dbReference>
<evidence type="ECO:0000256" key="2">
    <source>
        <dbReference type="SAM" id="SignalP"/>
    </source>
</evidence>
<dbReference type="AlphaFoldDB" id="A0A183TF30"/>
<proteinExistence type="predicted"/>
<sequence>MWILWLTHGRLFSLSTRTAHSGTASIIRALDELTTGVIHTCNNHLWAFHLLPHIPDFEVLEPDLRVTLLREEAESFIEGFHDFQDRINDRLQKLLRNDRFLEYIVPKSSSTSLTEQQVKDALALHHGQAIRLVLQRADGVQLPVVVRSDGRVGDIYKAVVDVTNDYVEQLRSSRLSEQIPKSSRCHHKNKKKKKCHKHRLQDSPKVNSVVSAFAYPPPLDSKKLNWKRFWRTRALGLVSTNSTNPLIDKKKPIKDQENLKNGVVLRFIQRGG</sequence>
<keyword evidence="2" id="KW-0732">Signal</keyword>
<dbReference type="OrthoDB" id="5834362at2759"/>
<name>A0A183TF30_SCHSO</name>
<feature type="chain" id="PRO_5043141504" evidence="2">
    <location>
        <begin position="19"/>
        <end position="272"/>
    </location>
</feature>
<dbReference type="WBParaSite" id="SSLN_0001564201-mRNA-1">
    <property type="protein sequence ID" value="SSLN_0001564201-mRNA-1"/>
    <property type="gene ID" value="SSLN_0001564201"/>
</dbReference>
<feature type="compositionally biased region" description="Basic residues" evidence="1">
    <location>
        <begin position="183"/>
        <end position="199"/>
    </location>
</feature>
<evidence type="ECO:0000313" key="3">
    <source>
        <dbReference type="EMBL" id="VDM01464.1"/>
    </source>
</evidence>
<gene>
    <name evidence="3" type="ORF">SSLN_LOCUS15078</name>
</gene>
<feature type="region of interest" description="Disordered" evidence="1">
    <location>
        <begin position="177"/>
        <end position="201"/>
    </location>
</feature>
<reference evidence="5" key="1">
    <citation type="submission" date="2016-06" db="UniProtKB">
        <authorList>
            <consortium name="WormBaseParasite"/>
        </authorList>
    </citation>
    <scope>IDENTIFICATION</scope>
</reference>
<evidence type="ECO:0000256" key="1">
    <source>
        <dbReference type="SAM" id="MobiDB-lite"/>
    </source>
</evidence>
<organism evidence="5">
    <name type="scientific">Schistocephalus solidus</name>
    <name type="common">Tapeworm</name>
    <dbReference type="NCBI Taxonomy" id="70667"/>
    <lineage>
        <taxon>Eukaryota</taxon>
        <taxon>Metazoa</taxon>
        <taxon>Spiralia</taxon>
        <taxon>Lophotrochozoa</taxon>
        <taxon>Platyhelminthes</taxon>
        <taxon>Cestoda</taxon>
        <taxon>Eucestoda</taxon>
        <taxon>Diphyllobothriidea</taxon>
        <taxon>Diphyllobothriidae</taxon>
        <taxon>Schistocephalus</taxon>
    </lineage>
</organism>
<feature type="signal peptide" evidence="2">
    <location>
        <begin position="1"/>
        <end position="18"/>
    </location>
</feature>
<reference evidence="3 4" key="2">
    <citation type="submission" date="2018-11" db="EMBL/GenBank/DDBJ databases">
        <authorList>
            <consortium name="Pathogen Informatics"/>
        </authorList>
    </citation>
    <scope>NUCLEOTIDE SEQUENCE [LARGE SCALE GENOMIC DNA]</scope>
    <source>
        <strain evidence="3 4">NST_G2</strain>
    </source>
</reference>
<keyword evidence="4" id="KW-1185">Reference proteome</keyword>
<protein>
    <submittedName>
        <fullName evidence="5">Anoct_dimer domain-containing protein</fullName>
    </submittedName>
</protein>
<dbReference type="Gene3D" id="3.10.20.90">
    <property type="entry name" value="Phosphatidylinositol 3-kinase Catalytic Subunit, Chain A, domain 1"/>
    <property type="match status" value="1"/>
</dbReference>
<accession>A0A183TF30</accession>
<evidence type="ECO:0000313" key="5">
    <source>
        <dbReference type="WBParaSite" id="SSLN_0001564201-mRNA-1"/>
    </source>
</evidence>
<evidence type="ECO:0000313" key="4">
    <source>
        <dbReference type="Proteomes" id="UP000275846"/>
    </source>
</evidence>